<dbReference type="AlphaFoldDB" id="A0A8J3NGI7"/>
<evidence type="ECO:0000313" key="2">
    <source>
        <dbReference type="Proteomes" id="UP000601223"/>
    </source>
</evidence>
<gene>
    <name evidence="1" type="ORF">Cba03nite_17310</name>
</gene>
<evidence type="ECO:0000313" key="1">
    <source>
        <dbReference type="EMBL" id="GIF80382.1"/>
    </source>
</evidence>
<dbReference type="RefSeq" id="WP_203743866.1">
    <property type="nucleotide sequence ID" value="NZ_BONF01000009.1"/>
</dbReference>
<dbReference type="Gene3D" id="1.20.1590.10">
    <property type="entry name" value="YP_001051499.1 domain like"/>
    <property type="match status" value="1"/>
</dbReference>
<comment type="caution">
    <text evidence="1">The sequence shown here is derived from an EMBL/GenBank/DDBJ whole genome shotgun (WGS) entry which is preliminary data.</text>
</comment>
<dbReference type="InterPro" id="IPR023381">
    <property type="entry name" value="YP001051499.1-like_dom_sf"/>
</dbReference>
<dbReference type="EMBL" id="BONF01000009">
    <property type="protein sequence ID" value="GIF80382.1"/>
    <property type="molecule type" value="Genomic_DNA"/>
</dbReference>
<keyword evidence="2" id="KW-1185">Reference proteome</keyword>
<organism evidence="1 2">
    <name type="scientific">Catellatospora bangladeshensis</name>
    <dbReference type="NCBI Taxonomy" id="310355"/>
    <lineage>
        <taxon>Bacteria</taxon>
        <taxon>Bacillati</taxon>
        <taxon>Actinomycetota</taxon>
        <taxon>Actinomycetes</taxon>
        <taxon>Micromonosporales</taxon>
        <taxon>Micromonosporaceae</taxon>
        <taxon>Catellatospora</taxon>
    </lineage>
</organism>
<proteinExistence type="predicted"/>
<protein>
    <submittedName>
        <fullName evidence="1">Uncharacterized protein</fullName>
    </submittedName>
</protein>
<name>A0A8J3NGI7_9ACTN</name>
<sequence length="220" mass="24641">MVRDAIHDEVVREHLDQLGLKHFLDVRATVRSLLEHLARLQRAAYAAVVAERLLHEHESLPARERAAYATDWRPALDMVWRGLSGDATAEPELAHAVGCFYLSPNFADRRRDDPTDMPGNAALAAFYAAECYLHGCVEFATWTGWRGFDTAAVHAAGDRAWPRRRPPEVDALAWELAHPAIQAELDLQLAEIELVSAEGADLLEDTARDTFLKRLRRLSG</sequence>
<accession>A0A8J3NGI7</accession>
<dbReference type="Proteomes" id="UP000601223">
    <property type="component" value="Unassembled WGS sequence"/>
</dbReference>
<reference evidence="1 2" key="1">
    <citation type="submission" date="2021-01" db="EMBL/GenBank/DDBJ databases">
        <title>Whole genome shotgun sequence of Catellatospora bangladeshensis NBRC 107357.</title>
        <authorList>
            <person name="Komaki H."/>
            <person name="Tamura T."/>
        </authorList>
    </citation>
    <scope>NUCLEOTIDE SEQUENCE [LARGE SCALE GENOMIC DNA]</scope>
    <source>
        <strain evidence="1 2">NBRC 107357</strain>
    </source>
</reference>